<gene>
    <name evidence="2" type="ORF">J8641_12275</name>
</gene>
<name>A0A9X0ZYU3_NEIEL</name>
<evidence type="ECO:0000313" key="3">
    <source>
        <dbReference type="Proteomes" id="UP000708805"/>
    </source>
</evidence>
<sequence>MKNTLFISISTLLMLSGCAGLTAVHIPGHWHQEGISKKDTQTRFAKCTYDVGMNKVNSVQESRLINACMEGEGFRWIPPRIEYH</sequence>
<reference evidence="2" key="1">
    <citation type="submission" date="2021-04" db="EMBL/GenBank/DDBJ databases">
        <title>Genomic characterization of endocarditis-associated Neisseria elongata subsp. nitroreducens.</title>
        <authorList>
            <person name="Schorner M."/>
            <person name="Passarelli-Araujo H."/>
            <person name="Scheffer M."/>
            <person name="Barazzetti F."/>
            <person name="Martins J."/>
            <person name="Machado H."/>
            <person name="Palmeiro J."/>
            <person name="Bazzo M."/>
        </authorList>
    </citation>
    <scope>NUCLEOTIDE SEQUENCE</scope>
    <source>
        <strain evidence="2">Nel_M001</strain>
    </source>
</reference>
<dbReference type="PROSITE" id="PS51257">
    <property type="entry name" value="PROKAR_LIPOPROTEIN"/>
    <property type="match status" value="1"/>
</dbReference>
<feature type="chain" id="PRO_5040987417" description="Lipoprotein" evidence="1">
    <location>
        <begin position="20"/>
        <end position="84"/>
    </location>
</feature>
<dbReference type="Proteomes" id="UP000708805">
    <property type="component" value="Unassembled WGS sequence"/>
</dbReference>
<feature type="signal peptide" evidence="1">
    <location>
        <begin position="1"/>
        <end position="19"/>
    </location>
</feature>
<dbReference type="RefSeq" id="WP_214038509.1">
    <property type="nucleotide sequence ID" value="NZ_JAGJWT010000016.1"/>
</dbReference>
<evidence type="ECO:0008006" key="4">
    <source>
        <dbReference type="Google" id="ProtNLM"/>
    </source>
</evidence>
<evidence type="ECO:0000313" key="2">
    <source>
        <dbReference type="EMBL" id="MBS9341557.1"/>
    </source>
</evidence>
<keyword evidence="1" id="KW-0732">Signal</keyword>
<accession>A0A9X0ZYU3</accession>
<protein>
    <recommendedName>
        <fullName evidence="4">Lipoprotein</fullName>
    </recommendedName>
</protein>
<proteinExistence type="predicted"/>
<evidence type="ECO:0000256" key="1">
    <source>
        <dbReference type="SAM" id="SignalP"/>
    </source>
</evidence>
<dbReference type="AlphaFoldDB" id="A0A9X0ZYU3"/>
<organism evidence="2 3">
    <name type="scientific">Neisseria elongata subsp. nitroreducens</name>
    <dbReference type="NCBI Taxonomy" id="90367"/>
    <lineage>
        <taxon>Bacteria</taxon>
        <taxon>Pseudomonadati</taxon>
        <taxon>Pseudomonadota</taxon>
        <taxon>Betaproteobacteria</taxon>
        <taxon>Neisseriales</taxon>
        <taxon>Neisseriaceae</taxon>
        <taxon>Neisseria</taxon>
    </lineage>
</organism>
<dbReference type="EMBL" id="JAGJWT010000016">
    <property type="protein sequence ID" value="MBS9341557.1"/>
    <property type="molecule type" value="Genomic_DNA"/>
</dbReference>
<comment type="caution">
    <text evidence="2">The sequence shown here is derived from an EMBL/GenBank/DDBJ whole genome shotgun (WGS) entry which is preliminary data.</text>
</comment>